<accession>A0A559MIX4</accession>
<gene>
    <name evidence="1" type="ORF">LAWI1_G004653</name>
</gene>
<dbReference type="AlphaFoldDB" id="A0A559MIX4"/>
<proteinExistence type="predicted"/>
<dbReference type="Proteomes" id="UP000315522">
    <property type="component" value="Unassembled WGS sequence"/>
</dbReference>
<dbReference type="SUPFAM" id="SSF81301">
    <property type="entry name" value="Nucleotidyltransferase"/>
    <property type="match status" value="1"/>
</dbReference>
<keyword evidence="2" id="KW-1185">Reference proteome</keyword>
<organism evidence="1 2">
    <name type="scientific">Lachnellula willkommii</name>
    <dbReference type="NCBI Taxonomy" id="215461"/>
    <lineage>
        <taxon>Eukaryota</taxon>
        <taxon>Fungi</taxon>
        <taxon>Dikarya</taxon>
        <taxon>Ascomycota</taxon>
        <taxon>Pezizomycotina</taxon>
        <taxon>Leotiomycetes</taxon>
        <taxon>Helotiales</taxon>
        <taxon>Lachnaceae</taxon>
        <taxon>Lachnellula</taxon>
    </lineage>
</organism>
<sequence>MEALQLKVALRILEYGGIPACIIGEIALNYYNVPRVLHDIEICVPEASLSKAALMLQGTGLFEPKAIEEFDIYNEYKRDFPRLRSSSWISPSCTLVLLADKSYGLDPLVNNISCGKTTPNPNPTYSSQIMDLIPPAEVGNIPIPRLPSLFAGLCRRYLESNDDVAMIAAEQLVDGMDLDGGWCTRNLRNTSFEIHQLANRLIASKQSRLDDFSENTVTCFIANAEEAERLRLIPGYE</sequence>
<comment type="caution">
    <text evidence="1">The sequence shown here is derived from an EMBL/GenBank/DDBJ whole genome shotgun (WGS) entry which is preliminary data.</text>
</comment>
<reference evidence="1 2" key="1">
    <citation type="submission" date="2018-05" db="EMBL/GenBank/DDBJ databases">
        <title>Genome sequencing and assembly of the regulated plant pathogen Lachnellula willkommii and related sister species for the development of diagnostic species identification markers.</title>
        <authorList>
            <person name="Giroux E."/>
            <person name="Bilodeau G."/>
        </authorList>
    </citation>
    <scope>NUCLEOTIDE SEQUENCE [LARGE SCALE GENOMIC DNA]</scope>
    <source>
        <strain evidence="1 2">CBS 172.35</strain>
    </source>
</reference>
<dbReference type="InterPro" id="IPR043519">
    <property type="entry name" value="NT_sf"/>
</dbReference>
<name>A0A559MIX4_9HELO</name>
<evidence type="ECO:0008006" key="3">
    <source>
        <dbReference type="Google" id="ProtNLM"/>
    </source>
</evidence>
<evidence type="ECO:0000313" key="2">
    <source>
        <dbReference type="Proteomes" id="UP000315522"/>
    </source>
</evidence>
<evidence type="ECO:0000313" key="1">
    <source>
        <dbReference type="EMBL" id="TVY92921.1"/>
    </source>
</evidence>
<dbReference type="EMBL" id="QGML01000221">
    <property type="protein sequence ID" value="TVY92921.1"/>
    <property type="molecule type" value="Genomic_DNA"/>
</dbReference>
<protein>
    <recommendedName>
        <fullName evidence="3">Nucleotidyl transferase AbiEii/AbiGii toxin family protein</fullName>
    </recommendedName>
</protein>